<dbReference type="Proteomes" id="UP000759131">
    <property type="component" value="Unassembled WGS sequence"/>
</dbReference>
<sequence length="81" mass="9334">MKYDDQIIEMVCVCGHGRLIDPPSRSSAWRFGYKTEINYNDNELFCGGFTTQWKVNKGKCGVCGDRYDGKRDNEWPNGKYA</sequence>
<proteinExistence type="predicted"/>
<name>A0A7R9QB02_9ACAR</name>
<gene>
    <name evidence="1" type="ORF">OSB1V03_LOCUS17734</name>
</gene>
<feature type="non-terminal residue" evidence="1">
    <location>
        <position position="1"/>
    </location>
</feature>
<dbReference type="EMBL" id="CAJPIZ010021923">
    <property type="protein sequence ID" value="CAG2117781.1"/>
    <property type="molecule type" value="Genomic_DNA"/>
</dbReference>
<organism evidence="1">
    <name type="scientific">Medioppia subpectinata</name>
    <dbReference type="NCBI Taxonomy" id="1979941"/>
    <lineage>
        <taxon>Eukaryota</taxon>
        <taxon>Metazoa</taxon>
        <taxon>Ecdysozoa</taxon>
        <taxon>Arthropoda</taxon>
        <taxon>Chelicerata</taxon>
        <taxon>Arachnida</taxon>
        <taxon>Acari</taxon>
        <taxon>Acariformes</taxon>
        <taxon>Sarcoptiformes</taxon>
        <taxon>Oribatida</taxon>
        <taxon>Brachypylina</taxon>
        <taxon>Oppioidea</taxon>
        <taxon>Oppiidae</taxon>
        <taxon>Medioppia</taxon>
    </lineage>
</organism>
<protein>
    <recommendedName>
        <fullName evidence="3">Chitin-binding type-4 domain-containing protein</fullName>
    </recommendedName>
</protein>
<reference evidence="1" key="1">
    <citation type="submission" date="2020-11" db="EMBL/GenBank/DDBJ databases">
        <authorList>
            <person name="Tran Van P."/>
        </authorList>
    </citation>
    <scope>NUCLEOTIDE SEQUENCE</scope>
</reference>
<evidence type="ECO:0000313" key="1">
    <source>
        <dbReference type="EMBL" id="CAD7639290.1"/>
    </source>
</evidence>
<keyword evidence="2" id="KW-1185">Reference proteome</keyword>
<accession>A0A7R9QB02</accession>
<dbReference type="OrthoDB" id="64893at2759"/>
<evidence type="ECO:0000313" key="2">
    <source>
        <dbReference type="Proteomes" id="UP000759131"/>
    </source>
</evidence>
<dbReference type="AlphaFoldDB" id="A0A7R9QB02"/>
<dbReference type="EMBL" id="OC876498">
    <property type="protein sequence ID" value="CAD7639290.1"/>
    <property type="molecule type" value="Genomic_DNA"/>
</dbReference>
<evidence type="ECO:0008006" key="3">
    <source>
        <dbReference type="Google" id="ProtNLM"/>
    </source>
</evidence>